<protein>
    <submittedName>
        <fullName evidence="2">Mevalonate kinase</fullName>
    </submittedName>
</protein>
<dbReference type="AlphaFoldDB" id="A0A077D9S8"/>
<organism evidence="2">
    <name type="scientific">Valeriana jatamansi</name>
    <dbReference type="NCBI Taxonomy" id="59170"/>
    <lineage>
        <taxon>Eukaryota</taxon>
        <taxon>Viridiplantae</taxon>
        <taxon>Streptophyta</taxon>
        <taxon>Embryophyta</taxon>
        <taxon>Tracheophyta</taxon>
        <taxon>Spermatophyta</taxon>
        <taxon>Magnoliopsida</taxon>
        <taxon>eudicotyledons</taxon>
        <taxon>Gunneridae</taxon>
        <taxon>Pentapetalae</taxon>
        <taxon>asterids</taxon>
        <taxon>campanulids</taxon>
        <taxon>Dipsacales</taxon>
        <taxon>Caprifoliaceae</taxon>
        <taxon>Valeriana</taxon>
    </lineage>
</organism>
<sequence>VSGRMWRPRVLFIVQVENNFVAFPSVFWRHGVYVAVHAHLYYYSTDQIHLSAHSVVQISLFLSTSVSLVFLELQNNHRRSRLR</sequence>
<gene>
    <name evidence="2" type="primary">MVK</name>
</gene>
<evidence type="ECO:0000313" key="2">
    <source>
        <dbReference type="EMBL" id="AIL29271.1"/>
    </source>
</evidence>
<accession>A0A077D9S8</accession>
<keyword evidence="1" id="KW-0472">Membrane</keyword>
<dbReference type="GO" id="GO:0016301">
    <property type="term" value="F:kinase activity"/>
    <property type="evidence" value="ECO:0007669"/>
    <property type="project" value="UniProtKB-KW"/>
</dbReference>
<evidence type="ECO:0000256" key="1">
    <source>
        <dbReference type="SAM" id="Phobius"/>
    </source>
</evidence>
<keyword evidence="1" id="KW-0812">Transmembrane</keyword>
<feature type="non-terminal residue" evidence="2">
    <location>
        <position position="1"/>
    </location>
</feature>
<reference evidence="2" key="1">
    <citation type="submission" date="2014-05" db="EMBL/GenBank/DDBJ databases">
        <title>Cloning and expression analysis of MEP/MVA pathways genes in Valeriana jatamansi.</title>
        <authorList>
            <person name="Srivastava S.R."/>
            <person name="Singh V."/>
            <person name="Kumar P."/>
            <person name="Malhotra N."/>
            <person name="Padhan J.K."/>
            <person name="Sood A."/>
            <person name="Shitiz K."/>
            <person name="Sharma N."/>
            <person name="Vashisht I."/>
            <person name="Chauhan R.S."/>
        </authorList>
    </citation>
    <scope>NUCLEOTIDE SEQUENCE</scope>
    <source>
        <tissue evidence="2">Leaf</tissue>
    </source>
</reference>
<keyword evidence="2" id="KW-0418">Kinase</keyword>
<feature type="transmembrane region" description="Helical" evidence="1">
    <location>
        <begin position="54"/>
        <end position="73"/>
    </location>
</feature>
<dbReference type="EMBL" id="KJ923210">
    <property type="protein sequence ID" value="AIL29271.1"/>
    <property type="molecule type" value="Genomic_DNA"/>
</dbReference>
<keyword evidence="2" id="KW-0808">Transferase</keyword>
<feature type="non-terminal residue" evidence="2">
    <location>
        <position position="83"/>
    </location>
</feature>
<feature type="transmembrane region" description="Helical" evidence="1">
    <location>
        <begin position="20"/>
        <end position="42"/>
    </location>
</feature>
<name>A0A077D9S8_9DIPS</name>
<keyword evidence="1" id="KW-1133">Transmembrane helix</keyword>
<proteinExistence type="predicted"/>